<accession>A0ABT6FJU4</accession>
<evidence type="ECO:0000313" key="2">
    <source>
        <dbReference type="EMBL" id="MDG3007819.1"/>
    </source>
</evidence>
<evidence type="ECO:0000256" key="1">
    <source>
        <dbReference type="SAM" id="MobiDB-lite"/>
    </source>
</evidence>
<comment type="caution">
    <text evidence="2">The sequence shown here is derived from an EMBL/GenBank/DDBJ whole genome shotgun (WGS) entry which is preliminary data.</text>
</comment>
<name>A0ABT6FJU4_9BACT</name>
<proteinExistence type="predicted"/>
<sequence length="699" mass="71579">MTTLVRLRTVTEGRGGGRASARRRRRVLTLERLEAREVLNASIAIDADGGLTYRTEEDGAHDRVRISVAGDVYTFASDQVIELVENAAGLEVDDGTFTVSVKGISRLAIDARDSTGRVLLASTNVPTSIHALLAMTDVQLGDGASPEGLTALTAPITYTSDTDIGRIGLVDSGSTRAADYVVASDSIAATGGFGGLTFSRVFMLTVEGASTEAGGTSNYYVPYVPGMSTVDVHSHGQAGSRSVFTVDPETSSDTGGVGLIGSKGTDEILVGRTPSRMLIASGGGHSTVTLSDHGSTAGIRHPILFRELGGGTMDLVVDDSAGDVPRDATFRVATNGLWADSLALEGFGGEGAVLFFWIGAGIDYRAPRGLDNSLTVGGERGGLATNSLVYDGGSYEGSGSSSRLTLVGAPSSTLIYDREVHATAGPDAGEMTYEYTPTWTQLPTVVQRVAYRGVAGGGVVDLIPAVDYVLAYRGGPDPGVAISAGASPGTLTIASRSTPPAFAATTVANKTNVTVDTNGTQDDHATLVDYAAGDPVLGLASLTIVTSPNDAVATTATPPGAAFAVETTADPRPVVVAPPPESTTVEPPPAEPVAVEPAPPASPPAVPAPIVETPPAAPVVVEPTAPAPAADSPAPAQNVGLGLATRFGTRLRTSDAGRASTPGDSPALRFRTARLAQLAALRLRRAERISAARAWLHHA</sequence>
<feature type="region of interest" description="Disordered" evidence="1">
    <location>
        <begin position="578"/>
        <end position="601"/>
    </location>
</feature>
<dbReference type="Proteomes" id="UP001216907">
    <property type="component" value="Unassembled WGS sequence"/>
</dbReference>
<organism evidence="2 3">
    <name type="scientific">Paludisphaera mucosa</name>
    <dbReference type="NCBI Taxonomy" id="3030827"/>
    <lineage>
        <taxon>Bacteria</taxon>
        <taxon>Pseudomonadati</taxon>
        <taxon>Planctomycetota</taxon>
        <taxon>Planctomycetia</taxon>
        <taxon>Isosphaerales</taxon>
        <taxon>Isosphaeraceae</taxon>
        <taxon>Paludisphaera</taxon>
    </lineage>
</organism>
<dbReference type="EMBL" id="JARRAG010000002">
    <property type="protein sequence ID" value="MDG3007819.1"/>
    <property type="molecule type" value="Genomic_DNA"/>
</dbReference>
<gene>
    <name evidence="2" type="ORF">PZE19_28990</name>
</gene>
<reference evidence="2 3" key="1">
    <citation type="submission" date="2023-03" db="EMBL/GenBank/DDBJ databases">
        <title>Paludisphaera mucosa sp. nov. a novel planctomycete from northern fen.</title>
        <authorList>
            <person name="Ivanova A."/>
        </authorList>
    </citation>
    <scope>NUCLEOTIDE SEQUENCE [LARGE SCALE GENOMIC DNA]</scope>
    <source>
        <strain evidence="2 3">Pla2</strain>
    </source>
</reference>
<keyword evidence="3" id="KW-1185">Reference proteome</keyword>
<protein>
    <submittedName>
        <fullName evidence="2">Uncharacterized protein</fullName>
    </submittedName>
</protein>
<evidence type="ECO:0000313" key="3">
    <source>
        <dbReference type="Proteomes" id="UP001216907"/>
    </source>
</evidence>
<dbReference type="RefSeq" id="WP_277864091.1">
    <property type="nucleotide sequence ID" value="NZ_JARRAG010000002.1"/>
</dbReference>